<dbReference type="PANTHER" id="PTHR43857">
    <property type="entry name" value="BLR7761 PROTEIN"/>
    <property type="match status" value="1"/>
</dbReference>
<evidence type="ECO:0000313" key="2">
    <source>
        <dbReference type="Proteomes" id="UP000523000"/>
    </source>
</evidence>
<name>A0A839QMQ1_9MICC</name>
<evidence type="ECO:0000313" key="1">
    <source>
        <dbReference type="EMBL" id="MBB2997529.1"/>
    </source>
</evidence>
<dbReference type="InterPro" id="IPR035959">
    <property type="entry name" value="RutC-like_sf"/>
</dbReference>
<organism evidence="1 2">
    <name type="scientific">Paeniglutamicibacter cryotolerans</name>
    <dbReference type="NCBI Taxonomy" id="670079"/>
    <lineage>
        <taxon>Bacteria</taxon>
        <taxon>Bacillati</taxon>
        <taxon>Actinomycetota</taxon>
        <taxon>Actinomycetes</taxon>
        <taxon>Micrococcales</taxon>
        <taxon>Micrococcaceae</taxon>
        <taxon>Paeniglutamicibacter</taxon>
    </lineage>
</organism>
<keyword evidence="2" id="KW-1185">Reference proteome</keyword>
<dbReference type="AlphaFoldDB" id="A0A839QMQ1"/>
<dbReference type="RefSeq" id="WP_183513186.1">
    <property type="nucleotide sequence ID" value="NZ_BAABGK010000093.1"/>
</dbReference>
<protein>
    <submittedName>
        <fullName evidence="1">Enamine deaminase RidA (YjgF/YER057c/UK114 family)</fullName>
    </submittedName>
</protein>
<reference evidence="1 2" key="1">
    <citation type="submission" date="2020-08" db="EMBL/GenBank/DDBJ databases">
        <title>Sequencing the genomes of 1000 actinobacteria strains.</title>
        <authorList>
            <person name="Klenk H.-P."/>
        </authorList>
    </citation>
    <scope>NUCLEOTIDE SEQUENCE [LARGE SCALE GENOMIC DNA]</scope>
    <source>
        <strain evidence="1 2">DSM 22826</strain>
    </source>
</reference>
<dbReference type="SUPFAM" id="SSF55298">
    <property type="entry name" value="YjgF-like"/>
    <property type="match status" value="1"/>
</dbReference>
<gene>
    <name evidence="1" type="ORF">E9229_003801</name>
</gene>
<sequence length="150" mass="16544">MTPYLLRCPEKEYSEKGKILVSLDRYNTNSYFENFAGYCRAVRIGDRVVVSGTAPVATDGQELADLDTYTQTRHALEAALASAEKLGGSKDLAIFTRLYLAPEASWEDASRAHSEVFDKARPANTTLYIHRLIPPGALVEVEVECGISNN</sequence>
<proteinExistence type="predicted"/>
<dbReference type="InterPro" id="IPR006175">
    <property type="entry name" value="YjgF/YER057c/UK114"/>
</dbReference>
<dbReference type="Pfam" id="PF01042">
    <property type="entry name" value="Ribonuc_L-PSP"/>
    <property type="match status" value="1"/>
</dbReference>
<dbReference type="Proteomes" id="UP000523000">
    <property type="component" value="Unassembled WGS sequence"/>
</dbReference>
<dbReference type="PANTHER" id="PTHR43857:SF1">
    <property type="entry name" value="YJGH FAMILY PROTEIN"/>
    <property type="match status" value="1"/>
</dbReference>
<dbReference type="EMBL" id="JACHVS010000005">
    <property type="protein sequence ID" value="MBB2997529.1"/>
    <property type="molecule type" value="Genomic_DNA"/>
</dbReference>
<dbReference type="Gene3D" id="3.30.1330.40">
    <property type="entry name" value="RutC-like"/>
    <property type="match status" value="1"/>
</dbReference>
<accession>A0A839QMQ1</accession>
<comment type="caution">
    <text evidence="1">The sequence shown here is derived from an EMBL/GenBank/DDBJ whole genome shotgun (WGS) entry which is preliminary data.</text>
</comment>